<evidence type="ECO:0000256" key="1">
    <source>
        <dbReference type="SAM" id="Phobius"/>
    </source>
</evidence>
<sequence>MRPTHSQMITISDDTRANVAMLPALVVGLVLVLGLGFSPLGSEASQLGGVAEKLIALFLVAWPVFSFVYLLWTHAGLQELSQTELIVHAKWAIARNRIWWRRYLSGGGAVSWATLAAYVAIVLNIYLVTMGSDENPSIAVALGLANVVASWAVMVYSFALEYMRLDLSGGGSAGERQLEFDMDEPSNFSDYLTFSVLSSTMTAALPGKAVTRAGWRLVRSNVIVAFAFNSVVVATLVSMFLSYITV</sequence>
<keyword evidence="1" id="KW-0472">Membrane</keyword>
<feature type="transmembrane region" description="Helical" evidence="1">
    <location>
        <begin position="20"/>
        <end position="42"/>
    </location>
</feature>
<dbReference type="Pfam" id="PF07077">
    <property type="entry name" value="DUF1345"/>
    <property type="match status" value="1"/>
</dbReference>
<organism evidence="2 3">
    <name type="scientific">Brevibacterium sandarakinum</name>
    <dbReference type="NCBI Taxonomy" id="629680"/>
    <lineage>
        <taxon>Bacteria</taxon>
        <taxon>Bacillati</taxon>
        <taxon>Actinomycetota</taxon>
        <taxon>Actinomycetes</taxon>
        <taxon>Micrococcales</taxon>
        <taxon>Brevibacteriaceae</taxon>
        <taxon>Brevibacterium</taxon>
    </lineage>
</organism>
<feature type="transmembrane region" description="Helical" evidence="1">
    <location>
        <begin position="109"/>
        <end position="127"/>
    </location>
</feature>
<proteinExistence type="predicted"/>
<dbReference type="InterPro" id="IPR009781">
    <property type="entry name" value="DUF1345"/>
</dbReference>
<gene>
    <name evidence="2" type="ORF">SAMN04489751_1570</name>
</gene>
<evidence type="ECO:0000313" key="2">
    <source>
        <dbReference type="EMBL" id="SDS24625.1"/>
    </source>
</evidence>
<dbReference type="EMBL" id="LT629739">
    <property type="protein sequence ID" value="SDS24625.1"/>
    <property type="molecule type" value="Genomic_DNA"/>
</dbReference>
<feature type="transmembrane region" description="Helical" evidence="1">
    <location>
        <begin position="222"/>
        <end position="244"/>
    </location>
</feature>
<name>A0A1H1QMJ5_BRESA</name>
<protein>
    <submittedName>
        <fullName evidence="2">Uncharacterized membrane protein</fullName>
    </submittedName>
</protein>
<keyword evidence="1" id="KW-0812">Transmembrane</keyword>
<keyword evidence="1" id="KW-1133">Transmembrane helix</keyword>
<feature type="transmembrane region" description="Helical" evidence="1">
    <location>
        <begin position="54"/>
        <end position="72"/>
    </location>
</feature>
<accession>A0A1H1QMJ5</accession>
<dbReference type="RefSeq" id="WP_231939083.1">
    <property type="nucleotide sequence ID" value="NZ_LT629739.1"/>
</dbReference>
<dbReference type="AlphaFoldDB" id="A0A1H1QMJ5"/>
<dbReference type="Proteomes" id="UP000199700">
    <property type="component" value="Chromosome"/>
</dbReference>
<reference evidence="2" key="1">
    <citation type="submission" date="2016-10" db="EMBL/GenBank/DDBJ databases">
        <authorList>
            <person name="Varghese N."/>
            <person name="Submissions S."/>
        </authorList>
    </citation>
    <scope>NUCLEOTIDE SEQUENCE [LARGE SCALE GENOMIC DNA]</scope>
    <source>
        <strain evidence="2">DSM 22082</strain>
    </source>
</reference>
<evidence type="ECO:0000313" key="3">
    <source>
        <dbReference type="Proteomes" id="UP000199700"/>
    </source>
</evidence>
<keyword evidence="3" id="KW-1185">Reference proteome</keyword>
<feature type="transmembrane region" description="Helical" evidence="1">
    <location>
        <begin position="139"/>
        <end position="159"/>
    </location>
</feature>
<dbReference type="STRING" id="629680.SAMN04489751_1570"/>